<protein>
    <recommendedName>
        <fullName evidence="11">Lipopolysaccharide heptosyltransferase 1</fullName>
        <ecNumber evidence="10">2.4.99.23</ecNumber>
    </recommendedName>
    <alternativeName>
        <fullName evidence="12">ADP-heptose:lipopolysaccharide heptosyltransferase I</fullName>
    </alternativeName>
</protein>
<evidence type="ECO:0000256" key="6">
    <source>
        <dbReference type="ARBA" id="ARBA00022679"/>
    </source>
</evidence>
<dbReference type="GO" id="GO:0005886">
    <property type="term" value="C:plasma membrane"/>
    <property type="evidence" value="ECO:0007669"/>
    <property type="project" value="UniProtKB-SubCell"/>
</dbReference>
<comment type="similarity">
    <text evidence="9">Belongs to the glycosyltransferase 9 family.</text>
</comment>
<evidence type="ECO:0000313" key="14">
    <source>
        <dbReference type="EMBL" id="CUV12349.1"/>
    </source>
</evidence>
<dbReference type="GO" id="GO:0009244">
    <property type="term" value="P:lipopolysaccharide core region biosynthetic process"/>
    <property type="evidence" value="ECO:0007669"/>
    <property type="project" value="InterPro"/>
</dbReference>
<evidence type="ECO:0000256" key="12">
    <source>
        <dbReference type="ARBA" id="ARBA00044330"/>
    </source>
</evidence>
<sequence length="332" mass="35946">MKRILIVKMTSLGDVIQTLPVVTDIRRACPGVKVDWAVDESCAEVVRMSPGVSRVLSAPLRRFKKTRSLADLKAILALAAALRRYRYDAVLDLHGVYKSAIVSFVARARRRFGYRDPDLGERGAMFAYNRRFGPRPACNAWHGMRISAGEALGYMPQGFADYGIETGRGGERAQPGPAVGAPYALFFHATSKDDKKWPPGHWAALAREMLAGGLRVLLPWHTAAELREALRIAARAPGAAVMPRMSLAELTHRIEGAAAVVGVDTGLVHMAHAMKKPTVMIFLATSRDHCGIAAPRSLSIGEQGWVPGVDDVLSGLARVFPEFGPSKSSIAA</sequence>
<evidence type="ECO:0000256" key="7">
    <source>
        <dbReference type="ARBA" id="ARBA00022985"/>
    </source>
</evidence>
<evidence type="ECO:0000256" key="8">
    <source>
        <dbReference type="ARBA" id="ARBA00023136"/>
    </source>
</evidence>
<dbReference type="InterPro" id="IPR051199">
    <property type="entry name" value="LPS_LOS_Heptosyltrfase"/>
</dbReference>
<dbReference type="GO" id="GO:0005829">
    <property type="term" value="C:cytosol"/>
    <property type="evidence" value="ECO:0007669"/>
    <property type="project" value="TreeGrafter"/>
</dbReference>
<evidence type="ECO:0000256" key="3">
    <source>
        <dbReference type="ARBA" id="ARBA00022475"/>
    </source>
</evidence>
<comment type="subcellular location">
    <subcellularLocation>
        <location evidence="1">Cell inner membrane</location>
        <topology evidence="1">Peripheral membrane protein</topology>
        <orientation evidence="1">Cytoplasmic side</orientation>
    </subcellularLocation>
</comment>
<dbReference type="AlphaFoldDB" id="A0A0S4TS34"/>
<keyword evidence="4" id="KW-0997">Cell inner membrane</keyword>
<dbReference type="SUPFAM" id="SSF53756">
    <property type="entry name" value="UDP-Glycosyltransferase/glycogen phosphorylase"/>
    <property type="match status" value="1"/>
</dbReference>
<evidence type="ECO:0000256" key="13">
    <source>
        <dbReference type="ARBA" id="ARBA00049201"/>
    </source>
</evidence>
<evidence type="ECO:0000256" key="2">
    <source>
        <dbReference type="ARBA" id="ARBA00004713"/>
    </source>
</evidence>
<dbReference type="GO" id="GO:0008713">
    <property type="term" value="F:ADP-heptose-lipopolysaccharide heptosyltransferase activity"/>
    <property type="evidence" value="ECO:0007669"/>
    <property type="project" value="TreeGrafter"/>
</dbReference>
<keyword evidence="8" id="KW-0472">Membrane</keyword>
<keyword evidence="5 14" id="KW-0328">Glycosyltransferase</keyword>
<proteinExistence type="inferred from homology"/>
<dbReference type="NCBIfam" id="TIGR02193">
    <property type="entry name" value="heptsyl_trn_I"/>
    <property type="match status" value="1"/>
</dbReference>
<dbReference type="Gene3D" id="3.40.50.2000">
    <property type="entry name" value="Glycogen Phosphorylase B"/>
    <property type="match status" value="2"/>
</dbReference>
<keyword evidence="6 14" id="KW-0808">Transferase</keyword>
<gene>
    <name evidence="14" type="primary">rfaC</name>
    <name evidence="14" type="ORF">RUN39_v1_340021</name>
</gene>
<dbReference type="EMBL" id="LN899819">
    <property type="protein sequence ID" value="CUV12349.1"/>
    <property type="molecule type" value="Genomic_DNA"/>
</dbReference>
<dbReference type="CDD" id="cd03789">
    <property type="entry name" value="GT9_LPS_heptosyltransferase"/>
    <property type="match status" value="1"/>
</dbReference>
<evidence type="ECO:0000256" key="1">
    <source>
        <dbReference type="ARBA" id="ARBA00004515"/>
    </source>
</evidence>
<organism evidence="14">
    <name type="scientific">Ralstonia solanacearum</name>
    <name type="common">Pseudomonas solanacearum</name>
    <dbReference type="NCBI Taxonomy" id="305"/>
    <lineage>
        <taxon>Bacteria</taxon>
        <taxon>Pseudomonadati</taxon>
        <taxon>Pseudomonadota</taxon>
        <taxon>Betaproteobacteria</taxon>
        <taxon>Burkholderiales</taxon>
        <taxon>Burkholderiaceae</taxon>
        <taxon>Ralstonia</taxon>
        <taxon>Ralstonia solanacearum species complex</taxon>
    </lineage>
</organism>
<dbReference type="Pfam" id="PF01075">
    <property type="entry name" value="Glyco_transf_9"/>
    <property type="match status" value="1"/>
</dbReference>
<evidence type="ECO:0000256" key="10">
    <source>
        <dbReference type="ARBA" id="ARBA00044041"/>
    </source>
</evidence>
<dbReference type="EC" id="2.4.99.23" evidence="10"/>
<evidence type="ECO:0000256" key="4">
    <source>
        <dbReference type="ARBA" id="ARBA00022519"/>
    </source>
</evidence>
<comment type="pathway">
    <text evidence="2">Bacterial outer membrane biogenesis; LPS core biosynthesis.</text>
</comment>
<evidence type="ECO:0000256" key="9">
    <source>
        <dbReference type="ARBA" id="ARBA00043995"/>
    </source>
</evidence>
<keyword evidence="3" id="KW-1003">Cell membrane</keyword>
<name>A0A0S4TS34_RALSL</name>
<dbReference type="InterPro" id="IPR011908">
    <property type="entry name" value="LipoPS_heptosylTferase-I"/>
</dbReference>
<evidence type="ECO:0000256" key="11">
    <source>
        <dbReference type="ARBA" id="ARBA00044190"/>
    </source>
</evidence>
<accession>A0A0S4TS34</accession>
<dbReference type="PANTHER" id="PTHR30160">
    <property type="entry name" value="TETRAACYLDISACCHARIDE 4'-KINASE-RELATED"/>
    <property type="match status" value="1"/>
</dbReference>
<reference evidence="14" key="1">
    <citation type="submission" date="2015-10" db="EMBL/GenBank/DDBJ databases">
        <authorList>
            <person name="Gilbert D.G."/>
        </authorList>
    </citation>
    <scope>NUCLEOTIDE SEQUENCE</scope>
    <source>
        <strain evidence="14">Phyl III-seqv23</strain>
    </source>
</reference>
<evidence type="ECO:0000256" key="5">
    <source>
        <dbReference type="ARBA" id="ARBA00022676"/>
    </source>
</evidence>
<dbReference type="PANTHER" id="PTHR30160:SF19">
    <property type="entry name" value="LIPOPOLYSACCHARIDE HEPTOSYLTRANSFERASE 1"/>
    <property type="match status" value="1"/>
</dbReference>
<comment type="catalytic activity">
    <reaction evidence="13">
        <text>an alpha-Kdo-(2-&gt;4)-alpha-Kdo-(2-&gt;6)-lipid A + ADP-L-glycero-beta-D-manno-heptose = an L-alpha-D-Hep-(1-&gt;5)-[alpha-Kdo-(2-&gt;4)]-alpha-Kdo-(2-&gt;6)-lipid A + ADP + H(+)</text>
        <dbReference type="Rhea" id="RHEA:74067"/>
        <dbReference type="ChEBI" id="CHEBI:15378"/>
        <dbReference type="ChEBI" id="CHEBI:61506"/>
        <dbReference type="ChEBI" id="CHEBI:176431"/>
        <dbReference type="ChEBI" id="CHEBI:193068"/>
        <dbReference type="ChEBI" id="CHEBI:456216"/>
        <dbReference type="EC" id="2.4.99.23"/>
    </reaction>
</comment>
<dbReference type="InterPro" id="IPR002201">
    <property type="entry name" value="Glyco_trans_9"/>
</dbReference>
<keyword evidence="7" id="KW-0448">Lipopolysaccharide biosynthesis</keyword>